<evidence type="ECO:0000256" key="1">
    <source>
        <dbReference type="SAM" id="MobiDB-lite"/>
    </source>
</evidence>
<protein>
    <recommendedName>
        <fullName evidence="5">Lipoprotein</fullName>
    </recommendedName>
</protein>
<accession>A0A919BS39</accession>
<reference evidence="3" key="2">
    <citation type="submission" date="2020-09" db="EMBL/GenBank/DDBJ databases">
        <authorList>
            <person name="Sun Q."/>
            <person name="Ohkuma M."/>
        </authorList>
    </citation>
    <scope>NUCLEOTIDE SEQUENCE</scope>
    <source>
        <strain evidence="3">JCM 4122</strain>
    </source>
</reference>
<reference evidence="3" key="1">
    <citation type="journal article" date="2014" name="Int. J. Syst. Evol. Microbiol.">
        <title>Complete genome sequence of Corynebacterium casei LMG S-19264T (=DSM 44701T), isolated from a smear-ripened cheese.</title>
        <authorList>
            <consortium name="US DOE Joint Genome Institute (JGI-PGF)"/>
            <person name="Walter F."/>
            <person name="Albersmeier A."/>
            <person name="Kalinowski J."/>
            <person name="Ruckert C."/>
        </authorList>
    </citation>
    <scope>NUCLEOTIDE SEQUENCE</scope>
    <source>
        <strain evidence="3">JCM 4122</strain>
    </source>
</reference>
<dbReference type="EMBL" id="BNBE01000002">
    <property type="protein sequence ID" value="GHG12031.1"/>
    <property type="molecule type" value="Genomic_DNA"/>
</dbReference>
<evidence type="ECO:0000256" key="2">
    <source>
        <dbReference type="SAM" id="SignalP"/>
    </source>
</evidence>
<dbReference type="PRINTS" id="PR01217">
    <property type="entry name" value="PRICHEXTENSN"/>
</dbReference>
<feature type="compositionally biased region" description="Pro residues" evidence="1">
    <location>
        <begin position="28"/>
        <end position="40"/>
    </location>
</feature>
<keyword evidence="2" id="KW-0732">Signal</keyword>
<organism evidence="3 4">
    <name type="scientific">Streptomyces filamentosus</name>
    <name type="common">Streptomyces roseosporus</name>
    <dbReference type="NCBI Taxonomy" id="67294"/>
    <lineage>
        <taxon>Bacteria</taxon>
        <taxon>Bacillati</taxon>
        <taxon>Actinomycetota</taxon>
        <taxon>Actinomycetes</taxon>
        <taxon>Kitasatosporales</taxon>
        <taxon>Streptomycetaceae</taxon>
        <taxon>Streptomyces</taxon>
    </lineage>
</organism>
<name>A0A919BS39_STRFL</name>
<dbReference type="PROSITE" id="PS51257">
    <property type="entry name" value="PROKAR_LIPOPROTEIN"/>
    <property type="match status" value="1"/>
</dbReference>
<gene>
    <name evidence="3" type="ORF">GCM10017667_51630</name>
</gene>
<evidence type="ECO:0008006" key="5">
    <source>
        <dbReference type="Google" id="ProtNLM"/>
    </source>
</evidence>
<feature type="chain" id="PRO_5038876167" description="Lipoprotein" evidence="2">
    <location>
        <begin position="19"/>
        <end position="172"/>
    </location>
</feature>
<proteinExistence type="predicted"/>
<comment type="caution">
    <text evidence="3">The sequence shown here is derived from an EMBL/GenBank/DDBJ whole genome shotgun (WGS) entry which is preliminary data.</text>
</comment>
<feature type="signal peptide" evidence="2">
    <location>
        <begin position="1"/>
        <end position="18"/>
    </location>
</feature>
<evidence type="ECO:0000313" key="4">
    <source>
        <dbReference type="Proteomes" id="UP000632849"/>
    </source>
</evidence>
<dbReference type="AlphaFoldDB" id="A0A919BS39"/>
<dbReference type="RefSeq" id="WP_190043110.1">
    <property type="nucleotide sequence ID" value="NZ_BNBE01000002.1"/>
</dbReference>
<evidence type="ECO:0000313" key="3">
    <source>
        <dbReference type="EMBL" id="GHG12031.1"/>
    </source>
</evidence>
<dbReference type="Proteomes" id="UP000632849">
    <property type="component" value="Unassembled WGS sequence"/>
</dbReference>
<feature type="compositionally biased region" description="Low complexity" evidence="1">
    <location>
        <begin position="102"/>
        <end position="113"/>
    </location>
</feature>
<keyword evidence="4" id="KW-1185">Reference proteome</keyword>
<feature type="region of interest" description="Disordered" evidence="1">
    <location>
        <begin position="23"/>
        <end position="137"/>
    </location>
</feature>
<feature type="compositionally biased region" description="Pro residues" evidence="1">
    <location>
        <begin position="114"/>
        <end position="123"/>
    </location>
</feature>
<sequence>MQGIRTPAQLLLTAAATAALTGCVAVDGPPPTPAPSPAPAAEPVRPTQDVQPQTVLRGPAREALEAALPSPASAAPPAPRGGTRRATGHAAPPRTPAPEPSPAAERPTARPRPAATPVPPSSAPVPEVREEEPSWEVPPVAGADVCALGERYGGWDPASVQAGLCRDAYPGR</sequence>